<keyword evidence="4" id="KW-0574">Periplasm</keyword>
<dbReference type="RefSeq" id="WP_126164648.1">
    <property type="nucleotide sequence ID" value="NZ_PELO01000088.1"/>
</dbReference>
<feature type="binding site" evidence="5">
    <location>
        <position position="29"/>
    </location>
    <ligand>
        <name>spermidine</name>
        <dbReference type="ChEBI" id="CHEBI:57834"/>
    </ligand>
</feature>
<comment type="caution">
    <text evidence="6">The sequence shown here is derived from an EMBL/GenBank/DDBJ whole genome shotgun (WGS) entry which is preliminary data.</text>
</comment>
<dbReference type="PANTHER" id="PTHR30222:SF17">
    <property type="entry name" value="SPERMIDINE_PUTRESCINE-BINDING PERIPLASMIC PROTEIN"/>
    <property type="match status" value="1"/>
</dbReference>
<dbReference type="Pfam" id="PF13416">
    <property type="entry name" value="SBP_bac_8"/>
    <property type="match status" value="1"/>
</dbReference>
<accession>A0A430SDI9</accession>
<evidence type="ECO:0000313" key="7">
    <source>
        <dbReference type="EMBL" id="RTI04347.1"/>
    </source>
</evidence>
<protein>
    <submittedName>
        <fullName evidence="6">Polyamine ABC transporter substrate-binding protein</fullName>
    </submittedName>
</protein>
<reference evidence="8 9" key="2">
    <citation type="journal article" date="2019" name="Extremophiles">
        <title>Biogeography of thermophiles and predominance of Thermus scotoductus in domestic water heaters.</title>
        <authorList>
            <person name="Wilpiszeski R.L."/>
            <person name="Zhang Z."/>
            <person name="House C.H."/>
        </authorList>
    </citation>
    <scope>NUCLEOTIDE SEQUENCE [LARGE SCALE GENOMIC DNA]</scope>
    <source>
        <strain evidence="7 9">12_S12</strain>
        <strain evidence="6 8">20_S20</strain>
    </source>
</reference>
<keyword evidence="3" id="KW-0732">Signal</keyword>
<evidence type="ECO:0000313" key="8">
    <source>
        <dbReference type="Proteomes" id="UP000286928"/>
    </source>
</evidence>
<proteinExistence type="predicted"/>
<dbReference type="PIRSF" id="PIRSF019574">
    <property type="entry name" value="Periplasmic_polyamine_BP"/>
    <property type="match status" value="1"/>
</dbReference>
<dbReference type="Gene3D" id="3.40.190.10">
    <property type="entry name" value="Periplasmic binding protein-like II"/>
    <property type="match status" value="2"/>
</dbReference>
<dbReference type="GO" id="GO:0042597">
    <property type="term" value="C:periplasmic space"/>
    <property type="evidence" value="ECO:0007669"/>
    <property type="project" value="UniProtKB-SubCell"/>
</dbReference>
<comment type="subcellular location">
    <subcellularLocation>
        <location evidence="1">Periplasm</location>
    </subcellularLocation>
</comment>
<evidence type="ECO:0000256" key="1">
    <source>
        <dbReference type="ARBA" id="ARBA00004418"/>
    </source>
</evidence>
<dbReference type="Proteomes" id="UP000287962">
    <property type="component" value="Unassembled WGS sequence"/>
</dbReference>
<keyword evidence="9" id="KW-1185">Reference proteome</keyword>
<evidence type="ECO:0000313" key="6">
    <source>
        <dbReference type="EMBL" id="RTH34647.1"/>
    </source>
</evidence>
<name>A0A430SDI9_THESC</name>
<evidence type="ECO:0000256" key="4">
    <source>
        <dbReference type="ARBA" id="ARBA00022764"/>
    </source>
</evidence>
<dbReference type="PANTHER" id="PTHR30222">
    <property type="entry name" value="SPERMIDINE/PUTRESCINE-BINDING PERIPLASMIC PROTEIN"/>
    <property type="match status" value="1"/>
</dbReference>
<dbReference type="InterPro" id="IPR001188">
    <property type="entry name" value="Sperm_putr-bd"/>
</dbReference>
<sequence length="341" mass="38230">MKRIAVFLMAWLALGLAQKGELRLFIWSEYIDPAILQAFTQKYGYRVRMDLYESNEEMIAKLQAGGVSQYDIIVPSDFYVPSIIRLGLVQPLNHAKIPNLKNLDDKFKNPPFDPGNRYSAAYQWGTTGLIFRKDKVAKPDSWAVLFKDPKAPFILMDSPREMLGNALRYLGYSVNTKNPKEVQAAGQLLLQAKKSRYFLGFEGGVGGKNRVVAGAATYAVVYNGDAVKAADENPGKVEFTLPKEGATLWVDSLMIPAKAPNPEAAHLFINFILDGKVGAQLSNFNRYATPNRAALPYIRPEDRKNPAIYPSPEVMKRSEFILDLGKDNRIYDEVWTAVKSR</sequence>
<dbReference type="InterPro" id="IPR006059">
    <property type="entry name" value="SBP"/>
</dbReference>
<evidence type="ECO:0000256" key="5">
    <source>
        <dbReference type="PIRSR" id="PIRSR019574-1"/>
    </source>
</evidence>
<dbReference type="EMBL" id="PEMD01000022">
    <property type="protein sequence ID" value="RTH34647.1"/>
    <property type="molecule type" value="Genomic_DNA"/>
</dbReference>
<evidence type="ECO:0000313" key="9">
    <source>
        <dbReference type="Proteomes" id="UP000287962"/>
    </source>
</evidence>
<dbReference type="Proteomes" id="UP000286928">
    <property type="component" value="Unassembled WGS sequence"/>
</dbReference>
<dbReference type="AlphaFoldDB" id="A0A430SDI9"/>
<dbReference type="GO" id="GO:0015846">
    <property type="term" value="P:polyamine transport"/>
    <property type="evidence" value="ECO:0007669"/>
    <property type="project" value="InterPro"/>
</dbReference>
<evidence type="ECO:0000256" key="2">
    <source>
        <dbReference type="ARBA" id="ARBA00022448"/>
    </source>
</evidence>
<reference evidence="7" key="1">
    <citation type="submission" date="2017-10" db="EMBL/GenBank/DDBJ databases">
        <authorList>
            <person name="Wilpiszeski R.L."/>
            <person name="Zhidan Z."/>
            <person name="House C.H."/>
        </authorList>
    </citation>
    <scope>NUCLEOTIDE SEQUENCE</scope>
    <source>
        <strain evidence="7">12_S12</strain>
    </source>
</reference>
<dbReference type="PRINTS" id="PR00909">
    <property type="entry name" value="SPERMDNBNDNG"/>
</dbReference>
<evidence type="ECO:0000256" key="3">
    <source>
        <dbReference type="ARBA" id="ARBA00022729"/>
    </source>
</evidence>
<dbReference type="SUPFAM" id="SSF53850">
    <property type="entry name" value="Periplasmic binding protein-like II"/>
    <property type="match status" value="1"/>
</dbReference>
<keyword evidence="2" id="KW-0813">Transport</keyword>
<dbReference type="EMBL" id="PEML01000328">
    <property type="protein sequence ID" value="RTI04347.1"/>
    <property type="molecule type" value="Genomic_DNA"/>
</dbReference>
<gene>
    <name evidence="7" type="ORF">CSW25_13045</name>
    <name evidence="6" type="ORF">CSW33_01095</name>
</gene>
<organism evidence="6 8">
    <name type="scientific">Thermus scotoductus</name>
    <dbReference type="NCBI Taxonomy" id="37636"/>
    <lineage>
        <taxon>Bacteria</taxon>
        <taxon>Thermotogati</taxon>
        <taxon>Deinococcota</taxon>
        <taxon>Deinococci</taxon>
        <taxon>Thermales</taxon>
        <taxon>Thermaceae</taxon>
        <taxon>Thermus</taxon>
    </lineage>
</organism>
<dbReference type="CDD" id="cd13590">
    <property type="entry name" value="PBP2_PotD_PotF_like"/>
    <property type="match status" value="1"/>
</dbReference>
<dbReference type="GO" id="GO:0019808">
    <property type="term" value="F:polyamine binding"/>
    <property type="evidence" value="ECO:0007669"/>
    <property type="project" value="InterPro"/>
</dbReference>